<organism evidence="3 4">
    <name type="scientific">Ignelater luminosus</name>
    <name type="common">Cucubano</name>
    <name type="synonym">Pyrophorus luminosus</name>
    <dbReference type="NCBI Taxonomy" id="2038154"/>
    <lineage>
        <taxon>Eukaryota</taxon>
        <taxon>Metazoa</taxon>
        <taxon>Ecdysozoa</taxon>
        <taxon>Arthropoda</taxon>
        <taxon>Hexapoda</taxon>
        <taxon>Insecta</taxon>
        <taxon>Pterygota</taxon>
        <taxon>Neoptera</taxon>
        <taxon>Endopterygota</taxon>
        <taxon>Coleoptera</taxon>
        <taxon>Polyphaga</taxon>
        <taxon>Elateriformia</taxon>
        <taxon>Elateroidea</taxon>
        <taxon>Elateridae</taxon>
        <taxon>Agrypninae</taxon>
        <taxon>Pyrophorini</taxon>
        <taxon>Ignelater</taxon>
    </lineage>
</organism>
<dbReference type="InterPro" id="IPR029526">
    <property type="entry name" value="PGBD"/>
</dbReference>
<dbReference type="PANTHER" id="PTHR46599">
    <property type="entry name" value="PIGGYBAC TRANSPOSABLE ELEMENT-DERIVED PROTEIN 4"/>
    <property type="match status" value="1"/>
</dbReference>
<feature type="region of interest" description="Disordered" evidence="1">
    <location>
        <begin position="174"/>
        <end position="195"/>
    </location>
</feature>
<name>A0A8K0DBU5_IGNLU</name>
<feature type="compositionally biased region" description="Basic and acidic residues" evidence="1">
    <location>
        <begin position="178"/>
        <end position="195"/>
    </location>
</feature>
<dbReference type="AlphaFoldDB" id="A0A8K0DBU5"/>
<comment type="caution">
    <text evidence="3">The sequence shown here is derived from an EMBL/GenBank/DDBJ whole genome shotgun (WGS) entry which is preliminary data.</text>
</comment>
<evidence type="ECO:0000256" key="1">
    <source>
        <dbReference type="SAM" id="MobiDB-lite"/>
    </source>
</evidence>
<keyword evidence="4" id="KW-1185">Reference proteome</keyword>
<gene>
    <name evidence="3" type="ORF">ILUMI_04787</name>
</gene>
<dbReference type="Pfam" id="PF13843">
    <property type="entry name" value="DDE_Tnp_1_7"/>
    <property type="match status" value="1"/>
</dbReference>
<evidence type="ECO:0000313" key="3">
    <source>
        <dbReference type="EMBL" id="KAF2901399.1"/>
    </source>
</evidence>
<reference evidence="3" key="1">
    <citation type="submission" date="2019-08" db="EMBL/GenBank/DDBJ databases">
        <title>The genome of the North American firefly Photinus pyralis.</title>
        <authorList>
            <consortium name="Photinus pyralis genome working group"/>
            <person name="Fallon T.R."/>
            <person name="Sander Lower S.E."/>
            <person name="Weng J.-K."/>
        </authorList>
    </citation>
    <scope>NUCLEOTIDE SEQUENCE</scope>
    <source>
        <strain evidence="3">TRF0915ILg1</strain>
        <tissue evidence="3">Whole body</tissue>
    </source>
</reference>
<accession>A0A8K0DBU5</accession>
<proteinExistence type="predicted"/>
<evidence type="ECO:0000313" key="4">
    <source>
        <dbReference type="Proteomes" id="UP000801492"/>
    </source>
</evidence>
<evidence type="ECO:0000259" key="2">
    <source>
        <dbReference type="Pfam" id="PF13843"/>
    </source>
</evidence>
<dbReference type="PANTHER" id="PTHR46599:SF3">
    <property type="entry name" value="PIGGYBAC TRANSPOSABLE ELEMENT-DERIVED PROTEIN 4"/>
    <property type="match status" value="1"/>
</dbReference>
<dbReference type="Proteomes" id="UP000801492">
    <property type="component" value="Unassembled WGS sequence"/>
</dbReference>
<sequence length="195" mass="22808">MWVHANDSGFILQFQIYTGKTRDNVEHNLGERVVTDLTRSLLQASLQRDGIYACEARRSWSSLSNRWIISQCSPQDVELVSRKLKEGSREQFNTIKLVTDYNANMGFVDKSDMYKACYEIDRKPKKWWYRIFWHFIDLTVVNAFIIFKKTTANTDRYLSLKEFRLAVANGLNGADPETPQRGRKSIEKPVKKFKI</sequence>
<feature type="domain" description="PiggyBac transposable element-derived protein" evidence="2">
    <location>
        <begin position="78"/>
        <end position="144"/>
    </location>
</feature>
<protein>
    <recommendedName>
        <fullName evidence="2">PiggyBac transposable element-derived protein domain-containing protein</fullName>
    </recommendedName>
</protein>
<dbReference type="EMBL" id="VTPC01001662">
    <property type="protein sequence ID" value="KAF2901399.1"/>
    <property type="molecule type" value="Genomic_DNA"/>
</dbReference>
<dbReference type="OrthoDB" id="10057274at2759"/>